<dbReference type="InterPro" id="IPR001650">
    <property type="entry name" value="Helicase_C-like"/>
</dbReference>
<dbReference type="InterPro" id="IPR011545">
    <property type="entry name" value="DEAD/DEAH_box_helicase_dom"/>
</dbReference>
<dbReference type="AlphaFoldDB" id="A0A0W8F742"/>
<dbReference type="SMART" id="SM00487">
    <property type="entry name" value="DEXDc"/>
    <property type="match status" value="1"/>
</dbReference>
<feature type="domain" description="Helicase C-terminal" evidence="12">
    <location>
        <begin position="285"/>
        <end position="432"/>
    </location>
</feature>
<dbReference type="InterPro" id="IPR017170">
    <property type="entry name" value="Lhr-like"/>
</dbReference>
<gene>
    <name evidence="13" type="ORF">ASZ90_013642</name>
</gene>
<comment type="caution">
    <text evidence="13">The sequence shown here is derived from an EMBL/GenBank/DDBJ whole genome shotgun (WGS) entry which is preliminary data.</text>
</comment>
<dbReference type="PROSITE" id="PS51192">
    <property type="entry name" value="HELICASE_ATP_BIND_1"/>
    <property type="match status" value="1"/>
</dbReference>
<dbReference type="SUPFAM" id="SSF52540">
    <property type="entry name" value="P-loop containing nucleoside triphosphate hydrolases"/>
    <property type="match status" value="1"/>
</dbReference>
<evidence type="ECO:0000256" key="1">
    <source>
        <dbReference type="ARBA" id="ARBA00022741"/>
    </source>
</evidence>
<dbReference type="GO" id="GO:0003677">
    <property type="term" value="F:DNA binding"/>
    <property type="evidence" value="ECO:0007669"/>
    <property type="project" value="UniProtKB-KW"/>
</dbReference>
<keyword evidence="2" id="KW-0227">DNA damage</keyword>
<feature type="compositionally biased region" description="Basic residues" evidence="10">
    <location>
        <begin position="74"/>
        <end position="83"/>
    </location>
</feature>
<dbReference type="Pfam" id="PF08494">
    <property type="entry name" value="DEAD_assoc"/>
    <property type="match status" value="1"/>
</dbReference>
<dbReference type="InterPro" id="IPR045628">
    <property type="entry name" value="Lhr_WH_dom"/>
</dbReference>
<reference evidence="13" key="1">
    <citation type="journal article" date="2015" name="Proc. Natl. Acad. Sci. U.S.A.">
        <title>Networks of energetic and metabolic interactions define dynamics in microbial communities.</title>
        <authorList>
            <person name="Embree M."/>
            <person name="Liu J.K."/>
            <person name="Al-Bassam M.M."/>
            <person name="Zengler K."/>
        </authorList>
    </citation>
    <scope>NUCLEOTIDE SEQUENCE</scope>
</reference>
<dbReference type="InterPro" id="IPR027417">
    <property type="entry name" value="P-loop_NTPase"/>
</dbReference>
<dbReference type="GO" id="GO:0004386">
    <property type="term" value="F:helicase activity"/>
    <property type="evidence" value="ECO:0007669"/>
    <property type="project" value="UniProtKB-KW"/>
</dbReference>
<organism evidence="13">
    <name type="scientific">hydrocarbon metagenome</name>
    <dbReference type="NCBI Taxonomy" id="938273"/>
    <lineage>
        <taxon>unclassified sequences</taxon>
        <taxon>metagenomes</taxon>
        <taxon>ecological metagenomes</taxon>
    </lineage>
</organism>
<accession>A0A0W8F742</accession>
<keyword evidence="5" id="KW-0067">ATP-binding</keyword>
<dbReference type="Pfam" id="PF00271">
    <property type="entry name" value="Helicase_C"/>
    <property type="match status" value="1"/>
</dbReference>
<dbReference type="InterPro" id="IPR013701">
    <property type="entry name" value="Lhr-like_DEAD/DEAH_assoc"/>
</dbReference>
<evidence type="ECO:0000256" key="6">
    <source>
        <dbReference type="ARBA" id="ARBA00023125"/>
    </source>
</evidence>
<name>A0A0W8F742_9ZZZZ</name>
<dbReference type="EMBL" id="LNQE01001484">
    <property type="protein sequence ID" value="KUG16673.1"/>
    <property type="molecule type" value="Genomic_DNA"/>
</dbReference>
<evidence type="ECO:0000259" key="12">
    <source>
        <dbReference type="PROSITE" id="PS51194"/>
    </source>
</evidence>
<keyword evidence="3" id="KW-0378">Hydrolase</keyword>
<evidence type="ECO:0000313" key="13">
    <source>
        <dbReference type="EMBL" id="KUG16673.1"/>
    </source>
</evidence>
<dbReference type="Pfam" id="PF19306">
    <property type="entry name" value="WHD_Lhr"/>
    <property type="match status" value="1"/>
</dbReference>
<evidence type="ECO:0000256" key="3">
    <source>
        <dbReference type="ARBA" id="ARBA00022801"/>
    </source>
</evidence>
<evidence type="ECO:0000259" key="11">
    <source>
        <dbReference type="PROSITE" id="PS51192"/>
    </source>
</evidence>
<dbReference type="Pfam" id="PF00270">
    <property type="entry name" value="DEAD"/>
    <property type="match status" value="1"/>
</dbReference>
<dbReference type="InterPro" id="IPR052511">
    <property type="entry name" value="ATP-dep_Helicase"/>
</dbReference>
<protein>
    <submittedName>
        <fullName evidence="13">Putative atp-dependent helicase</fullName>
    </submittedName>
</protein>
<dbReference type="GO" id="GO:0016887">
    <property type="term" value="F:ATP hydrolysis activity"/>
    <property type="evidence" value="ECO:0007669"/>
    <property type="project" value="TreeGrafter"/>
</dbReference>
<keyword evidence="1" id="KW-0547">Nucleotide-binding</keyword>
<comment type="similarity">
    <text evidence="9">Belongs to the Lhr helicase family. Lhr-Core subfamily.</text>
</comment>
<dbReference type="PIRSF" id="PIRSF037307">
    <property type="entry name" value="Lhr-like_helic_prd"/>
    <property type="match status" value="1"/>
</dbReference>
<evidence type="ECO:0000256" key="8">
    <source>
        <dbReference type="ARBA" id="ARBA00023235"/>
    </source>
</evidence>
<keyword evidence="7" id="KW-0234">DNA repair</keyword>
<evidence type="ECO:0000256" key="4">
    <source>
        <dbReference type="ARBA" id="ARBA00022806"/>
    </source>
</evidence>
<dbReference type="Gene3D" id="3.40.50.300">
    <property type="entry name" value="P-loop containing nucleotide triphosphate hydrolases"/>
    <property type="match status" value="2"/>
</dbReference>
<dbReference type="GO" id="GO:0006281">
    <property type="term" value="P:DNA repair"/>
    <property type="evidence" value="ECO:0007669"/>
    <property type="project" value="UniProtKB-KW"/>
</dbReference>
<dbReference type="InterPro" id="IPR014001">
    <property type="entry name" value="Helicase_ATP-bd"/>
</dbReference>
<sequence length="970" mass="108354">MSAFDHLHHRIRAILQEQGIIEPTLPQEKAIPTILAGENVLLIAPTGTGKTEAASLPIFHQILSGEGKSNNTPKHGREKKKASRTMDSDGMQSSAMESGGMDSNGIKGIRAVYITPLRALNRDMLRRFHDWGESLGISVAVRHGDTSQSDRRRQSLSPPDILITTPETLQVMLTGKRLRLNLSTVRMVVVDEVHEMASSKRGSQLSVLLERLVEIAGDFQRIGLSATVGSPETVARLLVGTNRGYRIVCADVERASNYQVVSPQPKGGDYSLASTLECDPRLAAQIRWIRDEVRDKKCLIFVNTRQAAEVLGSRFRQLGEPIGVHHGSLSKEARVEAEEAFKAGELQGLICTSSMELGIDIGDVDHVIQYSSPREVSRMLQRVGRAGHKIGLVSSGSIIATCADDVAEACAIARRAADSKLEEIKIHEKPTDVLANQIVGLEIDFGDISLQRVHQIVSRAYPFRDLTVEELEGVVSQMEEHRLVRREGGILQRTRKAREYYIENLSMIPDEKRYNVYDIVGRRSVGTLDEAFVVGFAQPGATFVTKGEIWEITEIAEEEIKVVPIQRSGEIPSWTGEEIPVPFDVAQEVGRIRREISEMFESGKGAEDAEEWLQSCYPVEDEAARELVDLIMRQREKNHPVPNESLVVVEGGGEGAIINCCFGHKTNDTLGRVITSILSARFGSSVALQIDPYRIELTLPKALLAEEIEKLIEDLDPDYVQPILEMTLKNTSLLRWKMIHVARKFGALSRDVDYQRVSMAKLLAVFEGTPMYREALREIYHDRLDIERTRMVLVRIRDGSMAMTTSSLSPIGTSGRGGGKDVTSPENADAAVIKLLKNRIMKDRVLLFCVNCKKWKSMRQVERVPDRPECPLCGSRMVAALKPWEEDEIKVVRKRDKKTSDEKRRTKRVFRNANLVLSYGKTAAIALASRGLGPETAARVIGKLQKDEIEFYRDILKAEKEYARTKRFWG</sequence>
<evidence type="ECO:0000256" key="2">
    <source>
        <dbReference type="ARBA" id="ARBA00022763"/>
    </source>
</evidence>
<dbReference type="PROSITE" id="PS51194">
    <property type="entry name" value="HELICASE_CTER"/>
    <property type="match status" value="1"/>
</dbReference>
<keyword evidence="4 13" id="KW-0347">Helicase</keyword>
<evidence type="ECO:0000256" key="5">
    <source>
        <dbReference type="ARBA" id="ARBA00022840"/>
    </source>
</evidence>
<keyword evidence="6" id="KW-0238">DNA-binding</keyword>
<dbReference type="SMART" id="SM00490">
    <property type="entry name" value="HELICc"/>
    <property type="match status" value="1"/>
</dbReference>
<evidence type="ECO:0000256" key="7">
    <source>
        <dbReference type="ARBA" id="ARBA00023204"/>
    </source>
</evidence>
<feature type="region of interest" description="Disordered" evidence="10">
    <location>
        <begin position="64"/>
        <end position="101"/>
    </location>
</feature>
<proteinExistence type="inferred from homology"/>
<dbReference type="GO" id="GO:0005524">
    <property type="term" value="F:ATP binding"/>
    <property type="evidence" value="ECO:0007669"/>
    <property type="project" value="UniProtKB-KW"/>
</dbReference>
<evidence type="ECO:0000256" key="9">
    <source>
        <dbReference type="ARBA" id="ARBA00093467"/>
    </source>
</evidence>
<dbReference type="PANTHER" id="PTHR47962">
    <property type="entry name" value="ATP-DEPENDENT HELICASE LHR-RELATED-RELATED"/>
    <property type="match status" value="1"/>
</dbReference>
<dbReference type="PANTHER" id="PTHR47962:SF5">
    <property type="entry name" value="ATP-DEPENDENT HELICASE LHR-RELATED"/>
    <property type="match status" value="1"/>
</dbReference>
<keyword evidence="8" id="KW-0413">Isomerase</keyword>
<evidence type="ECO:0000256" key="10">
    <source>
        <dbReference type="SAM" id="MobiDB-lite"/>
    </source>
</evidence>
<feature type="domain" description="Helicase ATP-binding" evidence="11">
    <location>
        <begin position="31"/>
        <end position="246"/>
    </location>
</feature>